<dbReference type="EMBL" id="BAAAPC010000004">
    <property type="protein sequence ID" value="GAA1987345.1"/>
    <property type="molecule type" value="Genomic_DNA"/>
</dbReference>
<evidence type="ECO:0000313" key="3">
    <source>
        <dbReference type="Proteomes" id="UP001501585"/>
    </source>
</evidence>
<sequence length="77" mass="7973">MERADGRDAGPWRSPGADPVAAPGWPKGAGIPSIGTFTLGGAELFDVCGAGTLLRARTADEKRAGRSGQEKVRGTRH</sequence>
<feature type="compositionally biased region" description="Basic and acidic residues" evidence="1">
    <location>
        <begin position="57"/>
        <end position="77"/>
    </location>
</feature>
<feature type="compositionally biased region" description="Basic and acidic residues" evidence="1">
    <location>
        <begin position="1"/>
        <end position="10"/>
    </location>
</feature>
<reference evidence="2 3" key="1">
    <citation type="journal article" date="2019" name="Int. J. Syst. Evol. Microbiol.">
        <title>The Global Catalogue of Microorganisms (GCM) 10K type strain sequencing project: providing services to taxonomists for standard genome sequencing and annotation.</title>
        <authorList>
            <consortium name="The Broad Institute Genomics Platform"/>
            <consortium name="The Broad Institute Genome Sequencing Center for Infectious Disease"/>
            <person name="Wu L."/>
            <person name="Ma J."/>
        </authorList>
    </citation>
    <scope>NUCLEOTIDE SEQUENCE [LARGE SCALE GENOMIC DNA]</scope>
    <source>
        <strain evidence="2 3">JCM 15313</strain>
    </source>
</reference>
<gene>
    <name evidence="2" type="ORF">GCM10009799_11170</name>
</gene>
<protein>
    <submittedName>
        <fullName evidence="2">Uncharacterized protein</fullName>
    </submittedName>
</protein>
<organism evidence="2 3">
    <name type="scientific">Nocardiopsis rhodophaea</name>
    <dbReference type="NCBI Taxonomy" id="280238"/>
    <lineage>
        <taxon>Bacteria</taxon>
        <taxon>Bacillati</taxon>
        <taxon>Actinomycetota</taxon>
        <taxon>Actinomycetes</taxon>
        <taxon>Streptosporangiales</taxon>
        <taxon>Nocardiopsidaceae</taxon>
        <taxon>Nocardiopsis</taxon>
    </lineage>
</organism>
<feature type="region of interest" description="Disordered" evidence="1">
    <location>
        <begin position="56"/>
        <end position="77"/>
    </location>
</feature>
<dbReference type="Proteomes" id="UP001501585">
    <property type="component" value="Unassembled WGS sequence"/>
</dbReference>
<evidence type="ECO:0000313" key="2">
    <source>
        <dbReference type="EMBL" id="GAA1987345.1"/>
    </source>
</evidence>
<name>A0ABN2SIN4_9ACTN</name>
<evidence type="ECO:0000256" key="1">
    <source>
        <dbReference type="SAM" id="MobiDB-lite"/>
    </source>
</evidence>
<keyword evidence="3" id="KW-1185">Reference proteome</keyword>
<feature type="region of interest" description="Disordered" evidence="1">
    <location>
        <begin position="1"/>
        <end position="30"/>
    </location>
</feature>
<proteinExistence type="predicted"/>
<accession>A0ABN2SIN4</accession>
<comment type="caution">
    <text evidence="2">The sequence shown here is derived from an EMBL/GenBank/DDBJ whole genome shotgun (WGS) entry which is preliminary data.</text>
</comment>